<comment type="similarity">
    <text evidence="1">Belongs to the membrane fusion protein (MFP) (TC 8.A.1) family.</text>
</comment>
<dbReference type="Gene3D" id="2.40.30.170">
    <property type="match status" value="1"/>
</dbReference>
<evidence type="ECO:0000259" key="4">
    <source>
        <dbReference type="Pfam" id="PF25963"/>
    </source>
</evidence>
<reference evidence="5 6" key="1">
    <citation type="journal article" date="2015" name="Genome Announc.">
        <title>Genome sequencing of 18 francisella strains to aid in assay development and testing.</title>
        <authorList>
            <person name="Johnson S.L."/>
            <person name="Daligault H.E."/>
            <person name="Davenport K.W."/>
            <person name="Coyne S.R."/>
            <person name="Frey K.G."/>
            <person name="Koroleva G.I."/>
            <person name="Broomall S.M."/>
            <person name="Bishop-Lilly K.A."/>
            <person name="Bruce D.C."/>
            <person name="Chertkov O."/>
            <person name="Freitas T."/>
            <person name="Jaissle J."/>
            <person name="Ladner J.T."/>
            <person name="Rosenzweig C.N."/>
            <person name="Gibbons H.S."/>
            <person name="Palacios G.F."/>
            <person name="Redden C.L."/>
            <person name="Xu Y."/>
            <person name="Minogue T.D."/>
            <person name="Chain P.S."/>
        </authorList>
    </citation>
    <scope>NUCLEOTIDE SEQUENCE [LARGE SCALE GENOMIC DNA]</scope>
    <source>
        <strain evidence="5 6">GA01-2794</strain>
    </source>
</reference>
<dbReference type="InterPro" id="IPR058625">
    <property type="entry name" value="MdtA-like_BSH"/>
</dbReference>
<dbReference type="Gene3D" id="1.10.287.470">
    <property type="entry name" value="Helix hairpin bin"/>
    <property type="match status" value="1"/>
</dbReference>
<feature type="domain" description="p-hydroxybenzoic acid efflux pump subunit AaeA-like beta-barrel" evidence="4">
    <location>
        <begin position="254"/>
        <end position="343"/>
    </location>
</feature>
<proteinExistence type="inferred from homology"/>
<dbReference type="AlphaFoldDB" id="A0A0B6D385"/>
<dbReference type="Proteomes" id="UP000031830">
    <property type="component" value="Chromosome"/>
</dbReference>
<organism evidence="5 6">
    <name type="scientific">Francisella philomiragia</name>
    <dbReference type="NCBI Taxonomy" id="28110"/>
    <lineage>
        <taxon>Bacteria</taxon>
        <taxon>Pseudomonadati</taxon>
        <taxon>Pseudomonadota</taxon>
        <taxon>Gammaproteobacteria</taxon>
        <taxon>Thiotrichales</taxon>
        <taxon>Francisellaceae</taxon>
        <taxon>Francisella</taxon>
    </lineage>
</organism>
<protein>
    <submittedName>
        <fullName evidence="5">Efflux transporter, RND family, MFP subunit</fullName>
    </submittedName>
</protein>
<feature type="domain" description="Multidrug resistance protein MdtA-like barrel-sandwich hybrid" evidence="3">
    <location>
        <begin position="67"/>
        <end position="245"/>
    </location>
</feature>
<evidence type="ECO:0000256" key="2">
    <source>
        <dbReference type="SAM" id="Phobius"/>
    </source>
</evidence>
<dbReference type="RefSeq" id="WP_044526537.1">
    <property type="nucleotide sequence ID" value="NZ_CP009440.1"/>
</dbReference>
<keyword evidence="2" id="KW-0472">Membrane</keyword>
<dbReference type="OrthoDB" id="9811754at2"/>
<evidence type="ECO:0000256" key="1">
    <source>
        <dbReference type="ARBA" id="ARBA00009477"/>
    </source>
</evidence>
<dbReference type="KEGG" id="fpz:LA55_1436"/>
<evidence type="ECO:0000313" key="5">
    <source>
        <dbReference type="EMBL" id="AJI53331.1"/>
    </source>
</evidence>
<keyword evidence="2" id="KW-0812">Transmembrane</keyword>
<evidence type="ECO:0000259" key="3">
    <source>
        <dbReference type="Pfam" id="PF25917"/>
    </source>
</evidence>
<dbReference type="InterPro" id="IPR050739">
    <property type="entry name" value="MFP"/>
</dbReference>
<dbReference type="SUPFAM" id="SSF111369">
    <property type="entry name" value="HlyD-like secretion proteins"/>
    <property type="match status" value="2"/>
</dbReference>
<keyword evidence="2" id="KW-1133">Transmembrane helix</keyword>
<dbReference type="PANTHER" id="PTHR30386">
    <property type="entry name" value="MEMBRANE FUSION SUBUNIT OF EMRAB-TOLC MULTIDRUG EFFLUX PUMP"/>
    <property type="match status" value="1"/>
</dbReference>
<dbReference type="STRING" id="28110.KU46_1900"/>
<dbReference type="InterPro" id="IPR058634">
    <property type="entry name" value="AaeA-lik-b-barrel"/>
</dbReference>
<gene>
    <name evidence="5" type="ORF">LA55_1436</name>
</gene>
<accession>A0A0B6D385</accession>
<dbReference type="Pfam" id="PF25917">
    <property type="entry name" value="BSH_RND"/>
    <property type="match status" value="1"/>
</dbReference>
<feature type="transmembrane region" description="Helical" evidence="2">
    <location>
        <begin position="31"/>
        <end position="49"/>
    </location>
</feature>
<dbReference type="EMBL" id="CP009440">
    <property type="protein sequence ID" value="AJI53331.1"/>
    <property type="molecule type" value="Genomic_DNA"/>
</dbReference>
<sequence length="346" mass="38289">MSEEKILDTQIPEEKQEQNVKKESNFSPKKIAIGLGIITLTALSIYGYYKYNKVFPSTDNAYVNADVINISPKVGGYIEKVYVQNNQYVHKGDKLVQIDPKDYQLQVANANAKIIQAKGQLAVAQEQVSVAKSNLTKAQSSLDTATSMADRYIKLYKEDAGSLQDAQKYINQKIQAEKAKDEAYSSLKQALVQVEIAKAQVGAAKVGYDNASLNLSYTTLIAPDDGYVSNLKIYKGQLVSTGQPLFGFIDNKTWWIDANFKETDLDRIKPGQSVKIELDMYSHTYTGTVNSISYATGSVFSLLPPENATGNWVKVTQRFPVKIVLKNDPKYPLRVGASATVKVDTL</sequence>
<dbReference type="Gene3D" id="2.40.50.100">
    <property type="match status" value="1"/>
</dbReference>
<dbReference type="Pfam" id="PF25963">
    <property type="entry name" value="Beta-barrel_AAEA"/>
    <property type="match status" value="1"/>
</dbReference>
<dbReference type="PANTHER" id="PTHR30386:SF24">
    <property type="entry name" value="MULTIDRUG RESISTANCE EFFLUX PUMP"/>
    <property type="match status" value="1"/>
</dbReference>
<evidence type="ECO:0000313" key="6">
    <source>
        <dbReference type="Proteomes" id="UP000031830"/>
    </source>
</evidence>
<name>A0A0B6D385_9GAMM</name>
<dbReference type="GO" id="GO:0055085">
    <property type="term" value="P:transmembrane transport"/>
    <property type="evidence" value="ECO:0007669"/>
    <property type="project" value="InterPro"/>
</dbReference>